<dbReference type="InterPro" id="IPR026204">
    <property type="entry name" value="GRIPAP1"/>
</dbReference>
<dbReference type="GO" id="GO:0098837">
    <property type="term" value="C:postsynaptic recycling endosome"/>
    <property type="evidence" value="ECO:0007669"/>
    <property type="project" value="TreeGrafter"/>
</dbReference>
<evidence type="ECO:0000256" key="2">
    <source>
        <dbReference type="SAM" id="MobiDB-lite"/>
    </source>
</evidence>
<keyword evidence="1" id="KW-0175">Coiled coil</keyword>
<dbReference type="GO" id="GO:0098887">
    <property type="term" value="P:neurotransmitter receptor transport, endosome to postsynaptic membrane"/>
    <property type="evidence" value="ECO:0007669"/>
    <property type="project" value="TreeGrafter"/>
</dbReference>
<dbReference type="PANTHER" id="PTHR18978">
    <property type="entry name" value="GRIP-1 ASSOCIATED PROTEIN 1"/>
    <property type="match status" value="1"/>
</dbReference>
<dbReference type="PANTHER" id="PTHR18978:SF1">
    <property type="entry name" value="GRIP1-ASSOCIATED PROTEIN 1"/>
    <property type="match status" value="1"/>
</dbReference>
<dbReference type="GO" id="GO:1905244">
    <property type="term" value="P:regulation of modification of synaptic structure"/>
    <property type="evidence" value="ECO:0007669"/>
    <property type="project" value="TreeGrafter"/>
</dbReference>
<dbReference type="Proteomes" id="UP000790347">
    <property type="component" value="Unassembled WGS sequence"/>
</dbReference>
<dbReference type="GO" id="GO:0099152">
    <property type="term" value="P:regulation of neurotransmitter receptor transport, endosome to postsynaptic membrane"/>
    <property type="evidence" value="ECO:0007669"/>
    <property type="project" value="TreeGrafter"/>
</dbReference>
<accession>A0A922L3D8</accession>
<feature type="compositionally biased region" description="Low complexity" evidence="2">
    <location>
        <begin position="54"/>
        <end position="73"/>
    </location>
</feature>
<evidence type="ECO:0000313" key="3">
    <source>
        <dbReference type="EMBL" id="KAH9511866.1"/>
    </source>
</evidence>
<organism evidence="3 4">
    <name type="scientific">Dermatophagoides farinae</name>
    <name type="common">American house dust mite</name>
    <dbReference type="NCBI Taxonomy" id="6954"/>
    <lineage>
        <taxon>Eukaryota</taxon>
        <taxon>Metazoa</taxon>
        <taxon>Ecdysozoa</taxon>
        <taxon>Arthropoda</taxon>
        <taxon>Chelicerata</taxon>
        <taxon>Arachnida</taxon>
        <taxon>Acari</taxon>
        <taxon>Acariformes</taxon>
        <taxon>Sarcoptiformes</taxon>
        <taxon>Astigmata</taxon>
        <taxon>Psoroptidia</taxon>
        <taxon>Analgoidea</taxon>
        <taxon>Pyroglyphidae</taxon>
        <taxon>Dermatophagoidinae</taxon>
        <taxon>Dermatophagoides</taxon>
    </lineage>
</organism>
<name>A0A922L3D8_DERFA</name>
<feature type="region of interest" description="Disordered" evidence="2">
    <location>
        <begin position="523"/>
        <end position="546"/>
    </location>
</feature>
<comment type="caution">
    <text evidence="3">The sequence shown here is derived from an EMBL/GenBank/DDBJ whole genome shotgun (WGS) entry which is preliminary data.</text>
</comment>
<feature type="compositionally biased region" description="Low complexity" evidence="2">
    <location>
        <begin position="450"/>
        <end position="465"/>
    </location>
</feature>
<dbReference type="GO" id="GO:0098998">
    <property type="term" value="C:extrinsic component of postsynaptic early endosome membrane"/>
    <property type="evidence" value="ECO:0007669"/>
    <property type="project" value="TreeGrafter"/>
</dbReference>
<dbReference type="EMBL" id="ASGP02000004">
    <property type="protein sequence ID" value="KAH9511866.1"/>
    <property type="molecule type" value="Genomic_DNA"/>
</dbReference>
<feature type="coiled-coil region" evidence="1">
    <location>
        <begin position="132"/>
        <end position="159"/>
    </location>
</feature>
<dbReference type="GO" id="GO:0099158">
    <property type="term" value="P:regulation of recycling endosome localization within postsynapse"/>
    <property type="evidence" value="ECO:0007669"/>
    <property type="project" value="TreeGrafter"/>
</dbReference>
<feature type="coiled-coil region" evidence="1">
    <location>
        <begin position="491"/>
        <end position="518"/>
    </location>
</feature>
<keyword evidence="4" id="KW-1185">Reference proteome</keyword>
<dbReference type="GO" id="GO:0098978">
    <property type="term" value="C:glutamatergic synapse"/>
    <property type="evidence" value="ECO:0007669"/>
    <property type="project" value="TreeGrafter"/>
</dbReference>
<sequence length="622" mass="72534">MTTTLSDEEFRRLNEQLCELKNQNYQCDVNLRKALQDNQTLRAEIDQLRRQRRTSSSSASTPSTTTTTTTTNESTEKLKKLNPFTFAKNVAAKVDQRLHQFSLSSTNDNHHRHHQNHDDYQSNQSVDIAIIEQNYQVKINELETKIQQLEMKNSELSNIDTNRSKFISIIKELIERYVQESRQRQSQICTLTDSFCAESDFEPIVNGKIEQELIDSISNLDDFQLIFVKFIQHFEQKQIIFENVFDKIHKKQQELTNVIQSNDSCNDISENNEIEECVEKYENLIKERDTDIEKLNQQYQILEKTLTEFETIKVESEKQIKTLENRIVECEEDKKINEKRSLKYIKELRKLVNSEKNRADKLQNILNQETINTNTNVDHQNNKTANEWTINNNNNNNSGAASDRCSSTGSWTYMNDQSSSSSAIVPSKIDPEFSDLEICDINNKNMDDIQQSSKQQQQQQQQSSSKNRKFSNGMAKERYLESENNKLLETIVTLHQEKWSLEERVNILERELQQCLQNLANGNGSPNEITTSNIQTRQQTSPTSSNNSILKMINFIRDKSADTQQNSKQQINDVHRKLQRMVEEILTKNMHLQANLEDMSRELESTKDRLRRYEEPTTSSKA</sequence>
<feature type="coiled-coil region" evidence="1">
    <location>
        <begin position="278"/>
        <end position="372"/>
    </location>
</feature>
<feature type="region of interest" description="Disordered" evidence="2">
    <location>
        <begin position="449"/>
        <end position="473"/>
    </location>
</feature>
<evidence type="ECO:0000256" key="1">
    <source>
        <dbReference type="SAM" id="Coils"/>
    </source>
</evidence>
<feature type="region of interest" description="Disordered" evidence="2">
    <location>
        <begin position="46"/>
        <end position="76"/>
    </location>
</feature>
<gene>
    <name evidence="3" type="primary">GRIPAP1</name>
    <name evidence="3" type="ORF">DERF_010291</name>
</gene>
<feature type="compositionally biased region" description="Basic and acidic residues" evidence="2">
    <location>
        <begin position="600"/>
        <end position="615"/>
    </location>
</feature>
<reference evidence="3" key="2">
    <citation type="journal article" date="2022" name="Res Sq">
        <title>Comparative Genomics Reveals Insights into the Divergent Evolution of Astigmatic Mites and Household Pest Adaptations.</title>
        <authorList>
            <person name="Xiong Q."/>
            <person name="Wan A.T.-Y."/>
            <person name="Liu X.-Y."/>
            <person name="Fung C.S.-H."/>
            <person name="Xiao X."/>
            <person name="Malainual N."/>
            <person name="Hou J."/>
            <person name="Wang L."/>
            <person name="Wang M."/>
            <person name="Yang K."/>
            <person name="Cui Y."/>
            <person name="Leung E."/>
            <person name="Nong W."/>
            <person name="Shin S.-K."/>
            <person name="Au S."/>
            <person name="Jeong K.Y."/>
            <person name="Chew F.T."/>
            <person name="Hui J."/>
            <person name="Leung T.F."/>
            <person name="Tungtrongchitr A."/>
            <person name="Zhong N."/>
            <person name="Liu Z."/>
            <person name="Tsui S."/>
        </authorList>
    </citation>
    <scope>NUCLEOTIDE SEQUENCE</scope>
    <source>
        <strain evidence="3">Derf</strain>
        <tissue evidence="3">Whole organism</tissue>
    </source>
</reference>
<evidence type="ECO:0000313" key="4">
    <source>
        <dbReference type="Proteomes" id="UP000790347"/>
    </source>
</evidence>
<reference evidence="3" key="1">
    <citation type="submission" date="2013-05" db="EMBL/GenBank/DDBJ databases">
        <authorList>
            <person name="Yim A.K.Y."/>
            <person name="Chan T.F."/>
            <person name="Ji K.M."/>
            <person name="Liu X.Y."/>
            <person name="Zhou J.W."/>
            <person name="Li R.Q."/>
            <person name="Yang K.Y."/>
            <person name="Li J."/>
            <person name="Li M."/>
            <person name="Law P.T.W."/>
            <person name="Wu Y.L."/>
            <person name="Cai Z.L."/>
            <person name="Qin H."/>
            <person name="Bao Y."/>
            <person name="Leung R.K.K."/>
            <person name="Ng P.K.S."/>
            <person name="Zou J."/>
            <person name="Zhong X.J."/>
            <person name="Ran P.X."/>
            <person name="Zhong N.S."/>
            <person name="Liu Z.G."/>
            <person name="Tsui S.K.W."/>
        </authorList>
    </citation>
    <scope>NUCLEOTIDE SEQUENCE</scope>
    <source>
        <strain evidence="3">Derf</strain>
        <tissue evidence="3">Whole organism</tissue>
    </source>
</reference>
<proteinExistence type="predicted"/>
<protein>
    <submittedName>
        <fullName evidence="3">Regulation of modification of synaptic structure</fullName>
    </submittedName>
</protein>
<dbReference type="AlphaFoldDB" id="A0A922L3D8"/>
<feature type="region of interest" description="Disordered" evidence="2">
    <location>
        <begin position="600"/>
        <end position="622"/>
    </location>
</feature>